<dbReference type="AlphaFoldDB" id="A0A0P1AC40"/>
<sequence length="69" mass="7979">MERFLAIPQHILSRSVALSTLASVDSSHNSDQNCCMERYYTRHPSRAITLSEFHQNSSVWTYADFDVQE</sequence>
<evidence type="ECO:0000313" key="2">
    <source>
        <dbReference type="Proteomes" id="UP000054928"/>
    </source>
</evidence>
<protein>
    <submittedName>
        <fullName evidence="1">Uncharacterized protein</fullName>
    </submittedName>
</protein>
<dbReference type="RefSeq" id="XP_024574424.1">
    <property type="nucleotide sequence ID" value="XM_024723449.2"/>
</dbReference>
<name>A0A0P1AC40_PLAHL</name>
<dbReference type="EMBL" id="CCYD01000321">
    <property type="protein sequence ID" value="CEG38055.1"/>
    <property type="molecule type" value="Genomic_DNA"/>
</dbReference>
<evidence type="ECO:0000313" key="1">
    <source>
        <dbReference type="EMBL" id="CEG38055.1"/>
    </source>
</evidence>
<proteinExistence type="predicted"/>
<keyword evidence="2" id="KW-1185">Reference proteome</keyword>
<dbReference type="GeneID" id="36410314"/>
<organism evidence="1 2">
    <name type="scientific">Plasmopara halstedii</name>
    <name type="common">Downy mildew of sunflower</name>
    <dbReference type="NCBI Taxonomy" id="4781"/>
    <lineage>
        <taxon>Eukaryota</taxon>
        <taxon>Sar</taxon>
        <taxon>Stramenopiles</taxon>
        <taxon>Oomycota</taxon>
        <taxon>Peronosporomycetes</taxon>
        <taxon>Peronosporales</taxon>
        <taxon>Peronosporaceae</taxon>
        <taxon>Plasmopara</taxon>
    </lineage>
</organism>
<accession>A0A0P1AC40</accession>
<reference evidence="2" key="1">
    <citation type="submission" date="2014-09" db="EMBL/GenBank/DDBJ databases">
        <authorList>
            <person name="Sharma Rahul"/>
            <person name="Thines Marco"/>
        </authorList>
    </citation>
    <scope>NUCLEOTIDE SEQUENCE [LARGE SCALE GENOMIC DNA]</scope>
</reference>
<dbReference type="Proteomes" id="UP000054928">
    <property type="component" value="Unassembled WGS sequence"/>
</dbReference>